<keyword evidence="3" id="KW-1185">Reference proteome</keyword>
<sequence>MQVPRGFLSDRLVYMSIVPPVEGDMRCKAFIVLRHEIKEVVVKTDEDDRIVKLLVISPEEYQEYLSLQDHFTGGIKWRDHWVDLVDGEYITSVEMKHHATHVHSLSFKTNYRTTPWLGKKTCSGRS</sequence>
<name>A0A8K1C566_PYTOL</name>
<dbReference type="SUPFAM" id="SSF51101">
    <property type="entry name" value="Mannose-binding lectins"/>
    <property type="match status" value="1"/>
</dbReference>
<dbReference type="InterPro" id="IPR036404">
    <property type="entry name" value="Jacalin-like_lectin_dom_sf"/>
</dbReference>
<dbReference type="EMBL" id="SPLM01000145">
    <property type="protein sequence ID" value="TMW56659.1"/>
    <property type="molecule type" value="Genomic_DNA"/>
</dbReference>
<comment type="caution">
    <text evidence="2">The sequence shown here is derived from an EMBL/GenBank/DDBJ whole genome shotgun (WGS) entry which is preliminary data.</text>
</comment>
<organism evidence="2 3">
    <name type="scientific">Pythium oligandrum</name>
    <name type="common">Mycoparasitic fungus</name>
    <dbReference type="NCBI Taxonomy" id="41045"/>
    <lineage>
        <taxon>Eukaryota</taxon>
        <taxon>Sar</taxon>
        <taxon>Stramenopiles</taxon>
        <taxon>Oomycota</taxon>
        <taxon>Peronosporomycetes</taxon>
        <taxon>Pythiales</taxon>
        <taxon>Pythiaceae</taxon>
        <taxon>Pythium</taxon>
    </lineage>
</organism>
<dbReference type="InterPro" id="IPR001229">
    <property type="entry name" value="Jacalin-like_lectin_dom"/>
</dbReference>
<evidence type="ECO:0000259" key="1">
    <source>
        <dbReference type="Pfam" id="PF01419"/>
    </source>
</evidence>
<gene>
    <name evidence="2" type="ORF">Poli38472_006669</name>
</gene>
<dbReference type="Pfam" id="PF01419">
    <property type="entry name" value="Jacalin"/>
    <property type="match status" value="1"/>
</dbReference>
<feature type="domain" description="Jacalin-type lectin" evidence="1">
    <location>
        <begin position="36"/>
        <end position="120"/>
    </location>
</feature>
<dbReference type="Gene3D" id="2.100.10.30">
    <property type="entry name" value="Jacalin-like lectin domain"/>
    <property type="match status" value="1"/>
</dbReference>
<protein>
    <recommendedName>
        <fullName evidence="1">Jacalin-type lectin domain-containing protein</fullName>
    </recommendedName>
</protein>
<dbReference type="Proteomes" id="UP000794436">
    <property type="component" value="Unassembled WGS sequence"/>
</dbReference>
<accession>A0A8K1C566</accession>
<proteinExistence type="predicted"/>
<evidence type="ECO:0000313" key="3">
    <source>
        <dbReference type="Proteomes" id="UP000794436"/>
    </source>
</evidence>
<evidence type="ECO:0000313" key="2">
    <source>
        <dbReference type="EMBL" id="TMW56659.1"/>
    </source>
</evidence>
<dbReference type="AlphaFoldDB" id="A0A8K1C566"/>
<reference evidence="2" key="1">
    <citation type="submission" date="2019-03" db="EMBL/GenBank/DDBJ databases">
        <title>Long read genome sequence of the mycoparasitic Pythium oligandrum ATCC 38472 isolated from sugarbeet rhizosphere.</title>
        <authorList>
            <person name="Gaulin E."/>
        </authorList>
    </citation>
    <scope>NUCLEOTIDE SEQUENCE</scope>
    <source>
        <strain evidence="2">ATCC 38472_TT</strain>
    </source>
</reference>